<evidence type="ECO:0000256" key="10">
    <source>
        <dbReference type="ARBA" id="ARBA00022840"/>
    </source>
</evidence>
<keyword evidence="4" id="KW-1003">Cell membrane</keyword>
<dbReference type="InterPro" id="IPR003660">
    <property type="entry name" value="HAMP_dom"/>
</dbReference>
<name>A0ABS5E2U8_9BURK</name>
<comment type="subcellular location">
    <subcellularLocation>
        <location evidence="2">Cell membrane</location>
        <topology evidence="2">Multi-pass membrane protein</topology>
    </subcellularLocation>
</comment>
<dbReference type="Proteomes" id="UP000672097">
    <property type="component" value="Unassembled WGS sequence"/>
</dbReference>
<organism evidence="18 19">
    <name type="scientific">Ideonella paludis</name>
    <dbReference type="NCBI Taxonomy" id="1233411"/>
    <lineage>
        <taxon>Bacteria</taxon>
        <taxon>Pseudomonadati</taxon>
        <taxon>Pseudomonadota</taxon>
        <taxon>Betaproteobacteria</taxon>
        <taxon>Burkholderiales</taxon>
        <taxon>Sphaerotilaceae</taxon>
        <taxon>Ideonella</taxon>
    </lineage>
</organism>
<dbReference type="Gene3D" id="1.10.287.130">
    <property type="match status" value="1"/>
</dbReference>
<evidence type="ECO:0000256" key="9">
    <source>
        <dbReference type="ARBA" id="ARBA00022777"/>
    </source>
</evidence>
<dbReference type="Gene3D" id="6.10.340.10">
    <property type="match status" value="1"/>
</dbReference>
<dbReference type="PROSITE" id="PS50109">
    <property type="entry name" value="HIS_KIN"/>
    <property type="match status" value="1"/>
</dbReference>
<keyword evidence="10" id="KW-0067">ATP-binding</keyword>
<evidence type="ECO:0000256" key="7">
    <source>
        <dbReference type="ARBA" id="ARBA00022692"/>
    </source>
</evidence>
<evidence type="ECO:0000256" key="6">
    <source>
        <dbReference type="ARBA" id="ARBA00022679"/>
    </source>
</evidence>
<reference evidence="18 19" key="1">
    <citation type="submission" date="2021-04" db="EMBL/GenBank/DDBJ databases">
        <title>The genome sequence of type strain Ideonella paludis KCTC 32238.</title>
        <authorList>
            <person name="Liu Y."/>
        </authorList>
    </citation>
    <scope>NUCLEOTIDE SEQUENCE [LARGE SCALE GENOMIC DNA]</scope>
    <source>
        <strain evidence="18 19">KCTC 32238</strain>
    </source>
</reference>
<gene>
    <name evidence="18" type="ORF">KAK11_20615</name>
</gene>
<keyword evidence="13 15" id="KW-0472">Membrane</keyword>
<dbReference type="InterPro" id="IPR050398">
    <property type="entry name" value="HssS/ArlS-like"/>
</dbReference>
<sequence>MFRQRLSFALGILALAFMLQGAVAWWAIDVATGHVQRGRVASDLLKAYLELSATKQRLRSWTSQALLQAGADGQLRDRYQLDMVVTLQRLEGYARRAAELDDDPLRAQQELAQRQETLGILRRSVEELRTALASTRPLPADADPAVAWAELTRVFDASQGRDLRSLLAETIAREQQAVERERAAADRSLALVAAGALTATLVIAAAAVFLAVYFARALSQPLNELSAGAQALQRGDLAHRIPDQRDDEFAGLGRTVNAMAEELQQHRAREAQVRQDLEDQVQTRTAELQEALKALQTVDASRRRLFADISHELRTPTTAIRGEAEIALRGRDKPVAEYQDALRRIVDTSSQLARIIDDLLTMARSDAEALSIHREAVPLQAPLQEALRQAQALAASSHITIEMHDALPEGLCTLGDAARLRQLFMVLLDNAIRYSHHGGAVHISTQQFPAEARWQLEVRDHGIGLQPEDLPRLFERHFRGERARLHRADGAGLGLPLAQSLAKAHGGHLHLEPHPEGGTVARLSLPLLTAATAA</sequence>
<keyword evidence="9 18" id="KW-0418">Kinase</keyword>
<dbReference type="SUPFAM" id="SSF47384">
    <property type="entry name" value="Homodimeric domain of signal transducing histidine kinase"/>
    <property type="match status" value="1"/>
</dbReference>
<evidence type="ECO:0000256" key="12">
    <source>
        <dbReference type="ARBA" id="ARBA00023012"/>
    </source>
</evidence>
<evidence type="ECO:0000256" key="1">
    <source>
        <dbReference type="ARBA" id="ARBA00000085"/>
    </source>
</evidence>
<evidence type="ECO:0000256" key="4">
    <source>
        <dbReference type="ARBA" id="ARBA00022475"/>
    </source>
</evidence>
<dbReference type="Pfam" id="PF00672">
    <property type="entry name" value="HAMP"/>
    <property type="match status" value="1"/>
</dbReference>
<dbReference type="Pfam" id="PF02518">
    <property type="entry name" value="HATPase_c"/>
    <property type="match status" value="1"/>
</dbReference>
<protein>
    <recommendedName>
        <fullName evidence="3">histidine kinase</fullName>
        <ecNumber evidence="3">2.7.13.3</ecNumber>
    </recommendedName>
</protein>
<keyword evidence="6" id="KW-0808">Transferase</keyword>
<keyword evidence="19" id="KW-1185">Reference proteome</keyword>
<evidence type="ECO:0000256" key="14">
    <source>
        <dbReference type="SAM" id="Coils"/>
    </source>
</evidence>
<dbReference type="InterPro" id="IPR004358">
    <property type="entry name" value="Sig_transdc_His_kin-like_C"/>
</dbReference>
<dbReference type="InterPro" id="IPR003594">
    <property type="entry name" value="HATPase_dom"/>
</dbReference>
<evidence type="ECO:0000256" key="5">
    <source>
        <dbReference type="ARBA" id="ARBA00022553"/>
    </source>
</evidence>
<dbReference type="SUPFAM" id="SSF158472">
    <property type="entry name" value="HAMP domain-like"/>
    <property type="match status" value="1"/>
</dbReference>
<keyword evidence="12" id="KW-0902">Two-component regulatory system</keyword>
<dbReference type="EMBL" id="JAGQDG010000009">
    <property type="protein sequence ID" value="MBQ0937740.1"/>
    <property type="molecule type" value="Genomic_DNA"/>
</dbReference>
<keyword evidence="14" id="KW-0175">Coiled coil</keyword>
<dbReference type="PANTHER" id="PTHR45528">
    <property type="entry name" value="SENSOR HISTIDINE KINASE CPXA"/>
    <property type="match status" value="1"/>
</dbReference>
<keyword evidence="11 15" id="KW-1133">Transmembrane helix</keyword>
<evidence type="ECO:0000256" key="3">
    <source>
        <dbReference type="ARBA" id="ARBA00012438"/>
    </source>
</evidence>
<feature type="coiled-coil region" evidence="14">
    <location>
        <begin position="256"/>
        <end position="294"/>
    </location>
</feature>
<dbReference type="CDD" id="cd06225">
    <property type="entry name" value="HAMP"/>
    <property type="match status" value="1"/>
</dbReference>
<dbReference type="InterPro" id="IPR003661">
    <property type="entry name" value="HisK_dim/P_dom"/>
</dbReference>
<evidence type="ECO:0000256" key="15">
    <source>
        <dbReference type="SAM" id="Phobius"/>
    </source>
</evidence>
<dbReference type="Pfam" id="PF00512">
    <property type="entry name" value="HisKA"/>
    <property type="match status" value="1"/>
</dbReference>
<comment type="caution">
    <text evidence="18">The sequence shown here is derived from an EMBL/GenBank/DDBJ whole genome shotgun (WGS) entry which is preliminary data.</text>
</comment>
<evidence type="ECO:0000256" key="8">
    <source>
        <dbReference type="ARBA" id="ARBA00022741"/>
    </source>
</evidence>
<feature type="domain" description="Histidine kinase" evidence="16">
    <location>
        <begin position="308"/>
        <end position="529"/>
    </location>
</feature>
<keyword evidence="7 15" id="KW-0812">Transmembrane</keyword>
<feature type="transmembrane region" description="Helical" evidence="15">
    <location>
        <begin position="189"/>
        <end position="215"/>
    </location>
</feature>
<dbReference type="PROSITE" id="PS50885">
    <property type="entry name" value="HAMP"/>
    <property type="match status" value="1"/>
</dbReference>
<keyword evidence="8" id="KW-0547">Nucleotide-binding</keyword>
<dbReference type="Gene3D" id="3.30.565.10">
    <property type="entry name" value="Histidine kinase-like ATPase, C-terminal domain"/>
    <property type="match status" value="1"/>
</dbReference>
<dbReference type="CDD" id="cd00082">
    <property type="entry name" value="HisKA"/>
    <property type="match status" value="1"/>
</dbReference>
<dbReference type="GO" id="GO:0016301">
    <property type="term" value="F:kinase activity"/>
    <property type="evidence" value="ECO:0007669"/>
    <property type="project" value="UniProtKB-KW"/>
</dbReference>
<dbReference type="PANTHER" id="PTHR45528:SF1">
    <property type="entry name" value="SENSOR HISTIDINE KINASE CPXA"/>
    <property type="match status" value="1"/>
</dbReference>
<evidence type="ECO:0000259" key="17">
    <source>
        <dbReference type="PROSITE" id="PS50885"/>
    </source>
</evidence>
<dbReference type="InterPro" id="IPR036890">
    <property type="entry name" value="HATPase_C_sf"/>
</dbReference>
<evidence type="ECO:0000313" key="19">
    <source>
        <dbReference type="Proteomes" id="UP000672097"/>
    </source>
</evidence>
<dbReference type="PRINTS" id="PR00344">
    <property type="entry name" value="BCTRLSENSOR"/>
</dbReference>
<evidence type="ECO:0000256" key="11">
    <source>
        <dbReference type="ARBA" id="ARBA00022989"/>
    </source>
</evidence>
<dbReference type="RefSeq" id="WP_210811399.1">
    <property type="nucleotide sequence ID" value="NZ_JAGQDG010000009.1"/>
</dbReference>
<evidence type="ECO:0000259" key="16">
    <source>
        <dbReference type="PROSITE" id="PS50109"/>
    </source>
</evidence>
<evidence type="ECO:0000313" key="18">
    <source>
        <dbReference type="EMBL" id="MBQ0937740.1"/>
    </source>
</evidence>
<dbReference type="SMART" id="SM00304">
    <property type="entry name" value="HAMP"/>
    <property type="match status" value="1"/>
</dbReference>
<evidence type="ECO:0000256" key="2">
    <source>
        <dbReference type="ARBA" id="ARBA00004651"/>
    </source>
</evidence>
<dbReference type="InterPro" id="IPR036097">
    <property type="entry name" value="HisK_dim/P_sf"/>
</dbReference>
<dbReference type="CDD" id="cd00075">
    <property type="entry name" value="HATPase"/>
    <property type="match status" value="1"/>
</dbReference>
<accession>A0ABS5E2U8</accession>
<evidence type="ECO:0000256" key="13">
    <source>
        <dbReference type="ARBA" id="ARBA00023136"/>
    </source>
</evidence>
<comment type="catalytic activity">
    <reaction evidence="1">
        <text>ATP + protein L-histidine = ADP + protein N-phospho-L-histidine.</text>
        <dbReference type="EC" id="2.7.13.3"/>
    </reaction>
</comment>
<dbReference type="SMART" id="SM00387">
    <property type="entry name" value="HATPase_c"/>
    <property type="match status" value="1"/>
</dbReference>
<keyword evidence="5" id="KW-0597">Phosphoprotein</keyword>
<proteinExistence type="predicted"/>
<feature type="domain" description="HAMP" evidence="17">
    <location>
        <begin position="216"/>
        <end position="268"/>
    </location>
</feature>
<dbReference type="SMART" id="SM00388">
    <property type="entry name" value="HisKA"/>
    <property type="match status" value="1"/>
</dbReference>
<dbReference type="InterPro" id="IPR005467">
    <property type="entry name" value="His_kinase_dom"/>
</dbReference>
<dbReference type="EC" id="2.7.13.3" evidence="3"/>
<dbReference type="SUPFAM" id="SSF55874">
    <property type="entry name" value="ATPase domain of HSP90 chaperone/DNA topoisomerase II/histidine kinase"/>
    <property type="match status" value="1"/>
</dbReference>